<dbReference type="PANTHER" id="PTHR30213">
    <property type="entry name" value="INNER MEMBRANE PROTEIN YHJD"/>
    <property type="match status" value="1"/>
</dbReference>
<evidence type="ECO:0000256" key="6">
    <source>
        <dbReference type="SAM" id="MobiDB-lite"/>
    </source>
</evidence>
<dbReference type="InterPro" id="IPR017039">
    <property type="entry name" value="Virul_fac_BrkB"/>
</dbReference>
<keyword evidence="5 7" id="KW-0472">Membrane</keyword>
<dbReference type="EMBL" id="JAGSPB010000001">
    <property type="protein sequence ID" value="MBV7265645.1"/>
    <property type="molecule type" value="Genomic_DNA"/>
</dbReference>
<dbReference type="Proteomes" id="UP000699975">
    <property type="component" value="Unassembled WGS sequence"/>
</dbReference>
<keyword evidence="2" id="KW-1003">Cell membrane</keyword>
<evidence type="ECO:0000256" key="5">
    <source>
        <dbReference type="ARBA" id="ARBA00023136"/>
    </source>
</evidence>
<name>A0ABS6SKU3_9SPHN</name>
<keyword evidence="9" id="KW-1185">Reference proteome</keyword>
<evidence type="ECO:0000256" key="1">
    <source>
        <dbReference type="ARBA" id="ARBA00004651"/>
    </source>
</evidence>
<feature type="transmembrane region" description="Helical" evidence="7">
    <location>
        <begin position="191"/>
        <end position="217"/>
    </location>
</feature>
<feature type="transmembrane region" description="Helical" evidence="7">
    <location>
        <begin position="270"/>
        <end position="295"/>
    </location>
</feature>
<comment type="subcellular location">
    <subcellularLocation>
        <location evidence="1">Cell membrane</location>
        <topology evidence="1">Multi-pass membrane protein</topology>
    </subcellularLocation>
</comment>
<gene>
    <name evidence="8" type="ORF">KCG45_05595</name>
</gene>
<evidence type="ECO:0000313" key="8">
    <source>
        <dbReference type="EMBL" id="MBV7265645.1"/>
    </source>
</evidence>
<evidence type="ECO:0000256" key="4">
    <source>
        <dbReference type="ARBA" id="ARBA00022989"/>
    </source>
</evidence>
<reference evidence="8 9" key="1">
    <citation type="submission" date="2021-04" db="EMBL/GenBank/DDBJ databases">
        <authorList>
            <person name="Pira H."/>
            <person name="Risdian C."/>
            <person name="Wink J."/>
        </authorList>
    </citation>
    <scope>NUCLEOTIDE SEQUENCE [LARGE SCALE GENOMIC DNA]</scope>
    <source>
        <strain evidence="8 9">WH131</strain>
    </source>
</reference>
<evidence type="ECO:0000313" key="9">
    <source>
        <dbReference type="Proteomes" id="UP000699975"/>
    </source>
</evidence>
<feature type="transmembrane region" description="Helical" evidence="7">
    <location>
        <begin position="150"/>
        <end position="170"/>
    </location>
</feature>
<dbReference type="PANTHER" id="PTHR30213:SF0">
    <property type="entry name" value="UPF0761 MEMBRANE PROTEIN YIHY"/>
    <property type="match status" value="1"/>
</dbReference>
<dbReference type="NCBIfam" id="TIGR00765">
    <property type="entry name" value="yihY_not_rbn"/>
    <property type="match status" value="1"/>
</dbReference>
<evidence type="ECO:0000256" key="7">
    <source>
        <dbReference type="SAM" id="Phobius"/>
    </source>
</evidence>
<sequence>MIAPADLPTPAEREVRSLSPEARRMKRRRSLAQPAHLTSGASVDRQLPDWRAALSAAAGPMGPGTRAFEVVKRTAHGTYNDGFIHAGNLAYLSMLAIFPFFIISGAVFQLIGEVEERRMMIDAVLLSMPPTVARVIGPVASEVVDARSGWLLWLGVAVALWTVSSLIETIRDILRRAYGTKASHAFWKYRLFSAGLILGAVILLMVSLFATVTIGAAQQVIDARFPQLNEAVTTLRVTRIVPALGLAGSLYLLFYTLTPSEYRPRRYPKWPGALFTAIWWLSVTTALPAVLGRFFTYDLTYGSLAGIIIALLFFWLVGLGLVIGAELNAALAEPDDCHEASTEEGCEQEETA</sequence>
<dbReference type="RefSeq" id="WP_218316073.1">
    <property type="nucleotide sequence ID" value="NZ_JAGSPB010000001.1"/>
</dbReference>
<accession>A0ABS6SKU3</accession>
<protein>
    <submittedName>
        <fullName evidence="8">YihY/virulence factor BrkB family protein</fullName>
    </submittedName>
</protein>
<comment type="caution">
    <text evidence="8">The sequence shown here is derived from an EMBL/GenBank/DDBJ whole genome shotgun (WGS) entry which is preliminary data.</text>
</comment>
<feature type="transmembrane region" description="Helical" evidence="7">
    <location>
        <begin position="301"/>
        <end position="323"/>
    </location>
</feature>
<evidence type="ECO:0000256" key="2">
    <source>
        <dbReference type="ARBA" id="ARBA00022475"/>
    </source>
</evidence>
<proteinExistence type="predicted"/>
<keyword evidence="4 7" id="KW-1133">Transmembrane helix</keyword>
<keyword evidence="3 7" id="KW-0812">Transmembrane</keyword>
<evidence type="ECO:0000256" key="3">
    <source>
        <dbReference type="ARBA" id="ARBA00022692"/>
    </source>
</evidence>
<feature type="transmembrane region" description="Helical" evidence="7">
    <location>
        <begin position="237"/>
        <end position="258"/>
    </location>
</feature>
<dbReference type="Pfam" id="PF03631">
    <property type="entry name" value="Virul_fac_BrkB"/>
    <property type="match status" value="1"/>
</dbReference>
<organism evidence="8 9">
    <name type="scientific">Erythrobacter ani</name>
    <dbReference type="NCBI Taxonomy" id="2827235"/>
    <lineage>
        <taxon>Bacteria</taxon>
        <taxon>Pseudomonadati</taxon>
        <taxon>Pseudomonadota</taxon>
        <taxon>Alphaproteobacteria</taxon>
        <taxon>Sphingomonadales</taxon>
        <taxon>Erythrobacteraceae</taxon>
        <taxon>Erythrobacter/Porphyrobacter group</taxon>
        <taxon>Erythrobacter</taxon>
    </lineage>
</organism>
<feature type="region of interest" description="Disordered" evidence="6">
    <location>
        <begin position="1"/>
        <end position="40"/>
    </location>
</feature>
<feature type="transmembrane region" description="Helical" evidence="7">
    <location>
        <begin position="89"/>
        <end position="111"/>
    </location>
</feature>